<evidence type="ECO:0000313" key="2">
    <source>
        <dbReference type="EMBL" id="QPL15388.1"/>
    </source>
</evidence>
<dbReference type="Pfam" id="PF24664">
    <property type="entry name" value="Monjiviricetes_fusion"/>
    <property type="match status" value="1"/>
</dbReference>
<sequence>MSSLLLCLFVLSTSYAFIAYDCSHNNMNFTKIDMSKVGICDTNEEKITSLTEEMQLVQLSTDFEIDVYSCLVEVNRMVSHCGMHSHIGHVTFGYGSYIKKLGRNDCLKAINDKYLSFNHLGGKNMIFQNILPGHSYNQHQTFAGWTDNEGNCGSSYYADPLGSWKDVVVTGQVKLTIRKDKGVVVSTSNKLHFKNGIVCKYSLLECENMEYGESYWERLPEDSCDKVLHTVLYQGPATITKTNNNKSESNTKERYINGIISVSSDDILFSLVITGTYSKCNIEAYTTEHPKLIIVRKSGSSFYYTFTKQKKVEGLDMLTYTNSKFVYIERNIKSNMENLYKSVKSQRCIIEQTTLRTQLSVAAIDANEFAYLYKQQPGYTGTVLGEVIYLTKCQPVPVTYNKTKRCFHELPVIYNGKQYFMTPRLHLLQLHGREVTCNPLFTSNYQIEGTWYSISTSLTDVIPPEILKPVDKNDWTYKSPKTLANNGIYTPEDLEQLRTHIMYGPEKDAITNVLIRGFTEQYPSLQGGSIKYLIDEDTINDMSSHIANKLWGWFTVFGNISAGVFGVLLILRIIKWLIDTIIHGTALYELYGMSVWLLGSIWDSLTVCLIHRATQKSTSVNGKNINSDDDLILKELITCKPENSIESPSAPIHNGSLYPKIYNAPTE</sequence>
<evidence type="ECO:0000256" key="1">
    <source>
        <dbReference type="SAM" id="Phobius"/>
    </source>
</evidence>
<reference evidence="2" key="1">
    <citation type="journal article" date="2019" name="PLoS Pathog.">
        <title>Re-assessing the diversity of negative strand RNA viruses in insects.</title>
        <authorList>
            <person name="Kafer S."/>
            <person name="Paraskevopoulou S."/>
            <person name="Zirkel F."/>
            <person name="Wieseke N."/>
            <person name="Donath A."/>
            <person name="Petersen M."/>
            <person name="Jones T.C."/>
            <person name="Liu S."/>
            <person name="Zhou X."/>
            <person name="Middendorf M."/>
            <person name="Junglen S."/>
            <person name="Misof B."/>
            <person name="Drosten C."/>
        </authorList>
    </citation>
    <scope>NUCLEOTIDE SEQUENCE</scope>
    <source>
        <strain evidence="2">OKIAV150</strain>
    </source>
</reference>
<organism evidence="2">
    <name type="scientific">Neuropteran chu-related virus OKIAV150</name>
    <dbReference type="NCBI Taxonomy" id="2792594"/>
    <lineage>
        <taxon>Viruses</taxon>
        <taxon>Riboviria</taxon>
        <taxon>Orthornavirae</taxon>
        <taxon>Negarnaviricota</taxon>
        <taxon>Haploviricotina</taxon>
        <taxon>Monjiviricetes</taxon>
        <taxon>Jingchuvirales</taxon>
        <taxon>Chuviridae</taxon>
    </lineage>
</organism>
<name>A0A7T0M3N9_9VIRU</name>
<keyword evidence="1" id="KW-1133">Transmembrane helix</keyword>
<proteinExistence type="predicted"/>
<accession>A0A7T0M3N9</accession>
<keyword evidence="1" id="KW-0472">Membrane</keyword>
<protein>
    <submittedName>
        <fullName evidence="2">Glycoprotein</fullName>
    </submittedName>
</protein>
<keyword evidence="1" id="KW-0812">Transmembrane</keyword>
<dbReference type="EMBL" id="MW288234">
    <property type="protein sequence ID" value="QPL15388.1"/>
    <property type="molecule type" value="Viral_cRNA"/>
</dbReference>
<feature type="transmembrane region" description="Helical" evidence="1">
    <location>
        <begin position="550"/>
        <end position="571"/>
    </location>
</feature>